<name>A0A2S0PC38_9NEIS</name>
<dbReference type="RefSeq" id="WP_028500331.1">
    <property type="nucleotide sequence ID" value="NZ_CALFSO010000088.1"/>
</dbReference>
<dbReference type="Pfam" id="PF12679">
    <property type="entry name" value="ABC2_membrane_2"/>
    <property type="match status" value="1"/>
</dbReference>
<evidence type="ECO:0000313" key="2">
    <source>
        <dbReference type="EMBL" id="AVY93854.1"/>
    </source>
</evidence>
<evidence type="ECO:0000313" key="4">
    <source>
        <dbReference type="Proteomes" id="UP000244173"/>
    </source>
</evidence>
<keyword evidence="1" id="KW-1133">Transmembrane helix</keyword>
<dbReference type="PANTHER" id="PTHR43471">
    <property type="entry name" value="ABC TRANSPORTER PERMEASE"/>
    <property type="match status" value="1"/>
</dbReference>
<dbReference type="Proteomes" id="UP000244173">
    <property type="component" value="Chromosome"/>
</dbReference>
<evidence type="ECO:0008006" key="5">
    <source>
        <dbReference type="Google" id="ProtNLM"/>
    </source>
</evidence>
<accession>A0A2S0PC38</accession>
<dbReference type="KEGG" id="maer:DAI18_07195"/>
<dbReference type="EMBL" id="CP028519">
    <property type="protein sequence ID" value="AVY93854.1"/>
    <property type="molecule type" value="Genomic_DNA"/>
</dbReference>
<dbReference type="PANTHER" id="PTHR43471:SF1">
    <property type="entry name" value="ABC TRANSPORTER PERMEASE PROTEIN NOSY-RELATED"/>
    <property type="match status" value="1"/>
</dbReference>
<dbReference type="GO" id="GO:0140359">
    <property type="term" value="F:ABC-type transporter activity"/>
    <property type="evidence" value="ECO:0007669"/>
    <property type="project" value="InterPro"/>
</dbReference>
<keyword evidence="4" id="KW-1185">Reference proteome</keyword>
<protein>
    <recommendedName>
        <fullName evidence="5">ABC transporter permease</fullName>
    </recommendedName>
</protein>
<dbReference type="KEGG" id="maer:DAI18_13220"/>
<dbReference type="GO" id="GO:0005886">
    <property type="term" value="C:plasma membrane"/>
    <property type="evidence" value="ECO:0007669"/>
    <property type="project" value="UniProtKB-SubCell"/>
</dbReference>
<feature type="transmembrane region" description="Helical" evidence="1">
    <location>
        <begin position="104"/>
        <end position="135"/>
    </location>
</feature>
<reference evidence="3 4" key="1">
    <citation type="submission" date="2018-04" db="EMBL/GenBank/DDBJ databases">
        <title>Denitrifier Microvirgula.</title>
        <authorList>
            <person name="Anderson E."/>
            <person name="Jang J."/>
            <person name="Ishii S."/>
        </authorList>
    </citation>
    <scope>NUCLEOTIDE SEQUENCE [LARGE SCALE GENOMIC DNA]</scope>
    <source>
        <strain evidence="3 4">BE2.4</strain>
    </source>
</reference>
<dbReference type="EMBL" id="CP028519">
    <property type="protein sequence ID" value="AVY94893.1"/>
    <property type="molecule type" value="Genomic_DNA"/>
</dbReference>
<feature type="transmembrane region" description="Helical" evidence="1">
    <location>
        <begin position="179"/>
        <end position="200"/>
    </location>
</feature>
<sequence>MDFALAPLLTIAGKECRDRIRNRWVLVVAILFALFALVIAWFGPAQQGTVGFRGIEPTIASLTSLVIYLLPLIALILGFDVVVGERERGSLDLLLSMPITRTELILGKYLGLATALTAATVAGFGVAGIALAPFFDLYALWHYAGFVASSLLLGLSFLSLAVLVSVCSRDRASASGVAIALWFLFVLVFDLVLLGVMVLASGEGGTGAFVIALFLNPTDVFRILNVFSSSELKAFYGLATVLPDTLTHPALLGGVMLAWIAVPLALAVWRFKRP</sequence>
<organism evidence="3 4">
    <name type="scientific">Microvirgula aerodenitrificans</name>
    <dbReference type="NCBI Taxonomy" id="57480"/>
    <lineage>
        <taxon>Bacteria</taxon>
        <taxon>Pseudomonadati</taxon>
        <taxon>Pseudomonadota</taxon>
        <taxon>Betaproteobacteria</taxon>
        <taxon>Neisseriales</taxon>
        <taxon>Aquaspirillaceae</taxon>
        <taxon>Microvirgula</taxon>
    </lineage>
</organism>
<feature type="transmembrane region" description="Helical" evidence="1">
    <location>
        <begin position="62"/>
        <end position="83"/>
    </location>
</feature>
<feature type="transmembrane region" description="Helical" evidence="1">
    <location>
        <begin position="141"/>
        <end position="167"/>
    </location>
</feature>
<evidence type="ECO:0000313" key="3">
    <source>
        <dbReference type="EMBL" id="AVY94893.1"/>
    </source>
</evidence>
<feature type="transmembrane region" description="Helical" evidence="1">
    <location>
        <begin position="24"/>
        <end position="42"/>
    </location>
</feature>
<keyword evidence="1" id="KW-0812">Transmembrane</keyword>
<gene>
    <name evidence="2" type="ORF">DAI18_07195</name>
    <name evidence="3" type="ORF">DAI18_13220</name>
</gene>
<dbReference type="OrthoDB" id="9805862at2"/>
<feature type="transmembrane region" description="Helical" evidence="1">
    <location>
        <begin position="250"/>
        <end position="269"/>
    </location>
</feature>
<evidence type="ECO:0000256" key="1">
    <source>
        <dbReference type="SAM" id="Phobius"/>
    </source>
</evidence>
<keyword evidence="1" id="KW-0472">Membrane</keyword>
<proteinExistence type="predicted"/>
<dbReference type="STRING" id="1122240.GCA_000620105_03549"/>
<dbReference type="AlphaFoldDB" id="A0A2S0PC38"/>